<evidence type="ECO:0000256" key="12">
    <source>
        <dbReference type="ARBA" id="ARBA00048366"/>
    </source>
</evidence>
<name>A0A516KJV6_9BACI</name>
<evidence type="ECO:0000256" key="2">
    <source>
        <dbReference type="ARBA" id="ARBA00007663"/>
    </source>
</evidence>
<dbReference type="InterPro" id="IPR017945">
    <property type="entry name" value="DHBP_synth_RibB-like_a/b_dom"/>
</dbReference>
<feature type="binding site" evidence="14">
    <location>
        <position position="61"/>
    </location>
    <ligand>
        <name>ATP</name>
        <dbReference type="ChEBI" id="CHEBI:30616"/>
    </ligand>
</feature>
<dbReference type="AlphaFoldDB" id="A0A516KJV6"/>
<dbReference type="Pfam" id="PF03481">
    <property type="entry name" value="Sua5_C"/>
    <property type="match status" value="1"/>
</dbReference>
<organism evidence="16 17">
    <name type="scientific">Radiobacillus deserti</name>
    <dbReference type="NCBI Taxonomy" id="2594883"/>
    <lineage>
        <taxon>Bacteria</taxon>
        <taxon>Bacillati</taxon>
        <taxon>Bacillota</taxon>
        <taxon>Bacilli</taxon>
        <taxon>Bacillales</taxon>
        <taxon>Bacillaceae</taxon>
        <taxon>Radiobacillus</taxon>
    </lineage>
</organism>
<dbReference type="GO" id="GO:0061710">
    <property type="term" value="F:L-threonylcarbamoyladenylate synthase"/>
    <property type="evidence" value="ECO:0007669"/>
    <property type="project" value="UniProtKB-EC"/>
</dbReference>
<dbReference type="InterPro" id="IPR005145">
    <property type="entry name" value="Sua5_C"/>
</dbReference>
<feature type="binding site" evidence="14">
    <location>
        <position position="65"/>
    </location>
    <ligand>
        <name>ATP</name>
        <dbReference type="ChEBI" id="CHEBI:30616"/>
    </ligand>
</feature>
<evidence type="ECO:0000256" key="10">
    <source>
        <dbReference type="ARBA" id="ARBA00022840"/>
    </source>
</evidence>
<feature type="binding site" evidence="14">
    <location>
        <position position="198"/>
    </location>
    <ligand>
        <name>ATP</name>
        <dbReference type="ChEBI" id="CHEBI:30616"/>
    </ligand>
</feature>
<dbReference type="KEGG" id="aqt:FN924_16730"/>
<dbReference type="PANTHER" id="PTHR17490:SF16">
    <property type="entry name" value="THREONYLCARBAMOYL-AMP SYNTHASE"/>
    <property type="match status" value="1"/>
</dbReference>
<dbReference type="GO" id="GO:0005737">
    <property type="term" value="C:cytoplasm"/>
    <property type="evidence" value="ECO:0007669"/>
    <property type="project" value="UniProtKB-SubCell"/>
</dbReference>
<dbReference type="Gene3D" id="3.90.870.10">
    <property type="entry name" value="DHBP synthase"/>
    <property type="match status" value="1"/>
</dbReference>
<keyword evidence="17" id="KW-1185">Reference proteome</keyword>
<evidence type="ECO:0000256" key="9">
    <source>
        <dbReference type="ARBA" id="ARBA00022741"/>
    </source>
</evidence>
<dbReference type="FunFam" id="3.90.870.10:FF:000008">
    <property type="entry name" value="Threonylcarbamoyl-AMP synthase"/>
    <property type="match status" value="1"/>
</dbReference>
<feature type="binding site" evidence="14">
    <location>
        <position position="237"/>
    </location>
    <ligand>
        <name>ATP</name>
        <dbReference type="ChEBI" id="CHEBI:30616"/>
    </ligand>
</feature>
<dbReference type="InterPro" id="IPR050156">
    <property type="entry name" value="TC-AMP_synthase_SUA5"/>
</dbReference>
<feature type="binding site" evidence="14">
    <location>
        <position position="38"/>
    </location>
    <ligand>
        <name>L-threonine</name>
        <dbReference type="ChEBI" id="CHEBI:57926"/>
    </ligand>
</feature>
<feature type="binding site" evidence="14">
    <location>
        <position position="70"/>
    </location>
    <ligand>
        <name>L-threonine</name>
        <dbReference type="ChEBI" id="CHEBI:57926"/>
    </ligand>
</feature>
<evidence type="ECO:0000256" key="5">
    <source>
        <dbReference type="ARBA" id="ARBA00022490"/>
    </source>
</evidence>
<feature type="binding site" evidence="14">
    <location>
        <position position="124"/>
    </location>
    <ligand>
        <name>L-threonine</name>
        <dbReference type="ChEBI" id="CHEBI:57926"/>
    </ligand>
</feature>
<proteinExistence type="inferred from homology"/>
<evidence type="ECO:0000256" key="8">
    <source>
        <dbReference type="ARBA" id="ARBA00022695"/>
    </source>
</evidence>
<keyword evidence="5 13" id="KW-0963">Cytoplasm</keyword>
<dbReference type="FunFam" id="3.40.50.11030:FF:000001">
    <property type="entry name" value="Threonylcarbamoyl-AMP synthase"/>
    <property type="match status" value="1"/>
</dbReference>
<dbReference type="GO" id="GO:0003725">
    <property type="term" value="F:double-stranded RNA binding"/>
    <property type="evidence" value="ECO:0007669"/>
    <property type="project" value="UniProtKB-UniRule"/>
</dbReference>
<keyword evidence="8 13" id="KW-0548">Nucleotidyltransferase</keyword>
<evidence type="ECO:0000313" key="17">
    <source>
        <dbReference type="Proteomes" id="UP000315215"/>
    </source>
</evidence>
<dbReference type="OrthoDB" id="9814580at2"/>
<keyword evidence="7 13" id="KW-0819">tRNA processing</keyword>
<dbReference type="PIRSF" id="PIRSF004930">
    <property type="entry name" value="Tln_factor_SUA5"/>
    <property type="match status" value="1"/>
</dbReference>
<accession>A0A516KJV6</accession>
<comment type="subcellular location">
    <subcellularLocation>
        <location evidence="1 13">Cytoplasm</location>
    </subcellularLocation>
</comment>
<dbReference type="InterPro" id="IPR038385">
    <property type="entry name" value="Sua5/YwlC_C"/>
</dbReference>
<evidence type="ECO:0000256" key="4">
    <source>
        <dbReference type="ARBA" id="ARBA00015492"/>
    </source>
</evidence>
<reference evidence="16 17" key="1">
    <citation type="submission" date="2019-07" db="EMBL/GenBank/DDBJ databases">
        <authorList>
            <person name="Li J."/>
        </authorList>
    </citation>
    <scope>NUCLEOTIDE SEQUENCE [LARGE SCALE GENOMIC DNA]</scope>
    <source>
        <strain evidence="16 17">TKL69</strain>
    </source>
</reference>
<feature type="binding site" evidence="14">
    <location>
        <position position="154"/>
    </location>
    <ligand>
        <name>ATP</name>
        <dbReference type="ChEBI" id="CHEBI:30616"/>
    </ligand>
</feature>
<dbReference type="GO" id="GO:0005524">
    <property type="term" value="F:ATP binding"/>
    <property type="evidence" value="ECO:0007669"/>
    <property type="project" value="UniProtKB-UniRule"/>
</dbReference>
<dbReference type="GO" id="GO:0006450">
    <property type="term" value="P:regulation of translational fidelity"/>
    <property type="evidence" value="ECO:0007669"/>
    <property type="project" value="TreeGrafter"/>
</dbReference>
<dbReference type="EMBL" id="CP041666">
    <property type="protein sequence ID" value="QDP41672.1"/>
    <property type="molecule type" value="Genomic_DNA"/>
</dbReference>
<dbReference type="PROSITE" id="PS51163">
    <property type="entry name" value="YRDC"/>
    <property type="match status" value="1"/>
</dbReference>
<evidence type="ECO:0000256" key="14">
    <source>
        <dbReference type="PIRSR" id="PIRSR004930-1"/>
    </source>
</evidence>
<evidence type="ECO:0000256" key="11">
    <source>
        <dbReference type="ARBA" id="ARBA00029774"/>
    </source>
</evidence>
<dbReference type="Proteomes" id="UP000315215">
    <property type="component" value="Chromosome"/>
</dbReference>
<dbReference type="GO" id="GO:0000049">
    <property type="term" value="F:tRNA binding"/>
    <property type="evidence" value="ECO:0007669"/>
    <property type="project" value="TreeGrafter"/>
</dbReference>
<dbReference type="PANTHER" id="PTHR17490">
    <property type="entry name" value="SUA5"/>
    <property type="match status" value="1"/>
</dbReference>
<comment type="similarity">
    <text evidence="2 13">Belongs to the SUA5 family.</text>
</comment>
<feature type="binding site" evidence="14">
    <location>
        <position position="144"/>
    </location>
    <ligand>
        <name>ATP</name>
        <dbReference type="ChEBI" id="CHEBI:30616"/>
    </ligand>
</feature>
<evidence type="ECO:0000256" key="13">
    <source>
        <dbReference type="PIRNR" id="PIRNR004930"/>
    </source>
</evidence>
<comment type="function">
    <text evidence="13">Required for the formation of a threonylcarbamoyl group on adenosine at position 37 (t(6)A37) in tRNAs that read codons beginning with adenine.</text>
</comment>
<evidence type="ECO:0000256" key="3">
    <source>
        <dbReference type="ARBA" id="ARBA00012584"/>
    </source>
</evidence>
<feature type="binding site" evidence="14">
    <location>
        <position position="184"/>
    </location>
    <ligand>
        <name>L-threonine</name>
        <dbReference type="ChEBI" id="CHEBI:57926"/>
    </ligand>
</feature>
<dbReference type="RefSeq" id="WP_143896452.1">
    <property type="nucleotide sequence ID" value="NZ_CP041666.1"/>
</dbReference>
<dbReference type="GO" id="GO:0008033">
    <property type="term" value="P:tRNA processing"/>
    <property type="evidence" value="ECO:0007669"/>
    <property type="project" value="UniProtKB-KW"/>
</dbReference>
<sequence length="341" mass="37351">MVTETQYWKITNPQDLKHIQQASELIKKGEVVAFPTETVYGLGADACNPEAVSKIFEAKGRPSDNPLIAHVATREQLEKYVQEIPEVADLLLDHFTPGPITLILESNQTLAKNVTAGLSTVGIRIPNHPIALALLEACNLPLAAPSANRSGKPSPTTANHVYEDLNGRIAGLLDGGPTSVGVESTVIDCTAEIPVILRPGGITKEEIEKVIGPVMMDPGLADELHKPKSPGMKYTHYAPEVPLFLVNGDVHVMQEHIKKYEQKGHKLAVIVSKEYAAQLDATDMKVVGSRFDLEEVARHLYDALRYYKEQEYDLILCEAFPNEGVGYAIMNRLTKAATKQI</sequence>
<keyword evidence="10 13" id="KW-0067">ATP-binding</keyword>
<evidence type="ECO:0000256" key="6">
    <source>
        <dbReference type="ARBA" id="ARBA00022679"/>
    </source>
</evidence>
<dbReference type="SUPFAM" id="SSF55821">
    <property type="entry name" value="YrdC/RibB"/>
    <property type="match status" value="1"/>
</dbReference>
<feature type="binding site" evidence="14">
    <location>
        <position position="120"/>
    </location>
    <ligand>
        <name>ATP</name>
        <dbReference type="ChEBI" id="CHEBI:30616"/>
    </ligand>
</feature>
<keyword evidence="6 13" id="KW-0808">Transferase</keyword>
<dbReference type="InterPro" id="IPR006070">
    <property type="entry name" value="Sua5-like_dom"/>
</dbReference>
<gene>
    <name evidence="16" type="ORF">FN924_16730</name>
</gene>
<comment type="catalytic activity">
    <reaction evidence="12 13">
        <text>L-threonine + hydrogencarbonate + ATP = L-threonylcarbamoyladenylate + diphosphate + H2O</text>
        <dbReference type="Rhea" id="RHEA:36407"/>
        <dbReference type="ChEBI" id="CHEBI:15377"/>
        <dbReference type="ChEBI" id="CHEBI:17544"/>
        <dbReference type="ChEBI" id="CHEBI:30616"/>
        <dbReference type="ChEBI" id="CHEBI:33019"/>
        <dbReference type="ChEBI" id="CHEBI:57926"/>
        <dbReference type="ChEBI" id="CHEBI:73682"/>
        <dbReference type="EC" id="2.7.7.87"/>
    </reaction>
</comment>
<feature type="binding site" evidence="14">
    <location>
        <position position="146"/>
    </location>
    <ligand>
        <name>ATP</name>
        <dbReference type="ChEBI" id="CHEBI:30616"/>
    </ligand>
</feature>
<feature type="domain" description="YrdC-like" evidence="15">
    <location>
        <begin position="16"/>
        <end position="202"/>
    </location>
</feature>
<dbReference type="EC" id="2.7.7.87" evidence="3 13"/>
<keyword evidence="9 13" id="KW-0547">Nucleotide-binding</keyword>
<evidence type="ECO:0000256" key="7">
    <source>
        <dbReference type="ARBA" id="ARBA00022694"/>
    </source>
</evidence>
<evidence type="ECO:0000313" key="16">
    <source>
        <dbReference type="EMBL" id="QDP41672.1"/>
    </source>
</evidence>
<dbReference type="Gene3D" id="3.40.50.11030">
    <property type="entry name" value="Threonylcarbamoyl-AMP synthase, C-terminal domain"/>
    <property type="match status" value="1"/>
</dbReference>
<dbReference type="InterPro" id="IPR010923">
    <property type="entry name" value="T(6)A37_SUA5"/>
</dbReference>
<dbReference type="NCBIfam" id="TIGR00057">
    <property type="entry name" value="L-threonylcarbamoyladenylate synthase"/>
    <property type="match status" value="1"/>
</dbReference>
<evidence type="ECO:0000259" key="15">
    <source>
        <dbReference type="PROSITE" id="PS51163"/>
    </source>
</evidence>
<protein>
    <recommendedName>
        <fullName evidence="4 13">Threonylcarbamoyl-AMP synthase</fullName>
        <shortName evidence="13">TC-AMP synthase</shortName>
        <ecNumber evidence="3 13">2.7.7.87</ecNumber>
    </recommendedName>
    <alternativeName>
        <fullName evidence="11 13">L-threonylcarbamoyladenylate synthase</fullName>
    </alternativeName>
</protein>
<dbReference type="Pfam" id="PF01300">
    <property type="entry name" value="Sua5_yciO_yrdC"/>
    <property type="match status" value="1"/>
</dbReference>
<evidence type="ECO:0000256" key="1">
    <source>
        <dbReference type="ARBA" id="ARBA00004496"/>
    </source>
</evidence>